<protein>
    <recommendedName>
        <fullName evidence="6">Phosphoenolpyruvate synthase</fullName>
        <ecNumber evidence="5">2.7.9.2</ecNumber>
    </recommendedName>
    <alternativeName>
        <fullName evidence="13">Pyruvate, water dikinase</fullName>
    </alternativeName>
</protein>
<dbReference type="PANTHER" id="PTHR43030:SF1">
    <property type="entry name" value="PHOSPHOENOLPYRUVATE SYNTHASE"/>
    <property type="match status" value="1"/>
</dbReference>
<comment type="similarity">
    <text evidence="4">Belongs to the PEP-utilizing enzyme family.</text>
</comment>
<evidence type="ECO:0000256" key="13">
    <source>
        <dbReference type="ARBA" id="ARBA00033470"/>
    </source>
</evidence>
<keyword evidence="11" id="KW-0067">ATP-binding</keyword>
<evidence type="ECO:0000256" key="2">
    <source>
        <dbReference type="ARBA" id="ARBA00002988"/>
    </source>
</evidence>
<dbReference type="SUPFAM" id="SSF56059">
    <property type="entry name" value="Glutathione synthetase ATP-binding domain-like"/>
    <property type="match status" value="1"/>
</dbReference>
<keyword evidence="7" id="KW-0808">Transferase</keyword>
<evidence type="ECO:0000256" key="6">
    <source>
        <dbReference type="ARBA" id="ARBA00021623"/>
    </source>
</evidence>
<evidence type="ECO:0000256" key="8">
    <source>
        <dbReference type="ARBA" id="ARBA00022723"/>
    </source>
</evidence>
<dbReference type="EC" id="2.7.9.2" evidence="5"/>
<evidence type="ECO:0000256" key="14">
    <source>
        <dbReference type="ARBA" id="ARBA00047700"/>
    </source>
</evidence>
<reference evidence="16 17" key="1">
    <citation type="submission" date="2023-11" db="EMBL/GenBank/DDBJ databases">
        <title>MicrobeMod: A computational toolkit for identifying prokaryotic methylation and restriction-modification with nanopore sequencing.</title>
        <authorList>
            <person name="Crits-Christoph A."/>
            <person name="Kang S.C."/>
            <person name="Lee H."/>
            <person name="Ostrov N."/>
        </authorList>
    </citation>
    <scope>NUCLEOTIDE SEQUENCE [LARGE SCALE GENOMIC DNA]</scope>
    <source>
        <strain evidence="16 17">ATCC 49870</strain>
    </source>
</reference>
<accession>A0ABZ0YXD6</accession>
<dbReference type="EMBL" id="CP140153">
    <property type="protein sequence ID" value="WQH15892.1"/>
    <property type="molecule type" value="Genomic_DNA"/>
</dbReference>
<dbReference type="Gene3D" id="3.30.470.20">
    <property type="entry name" value="ATP-grasp fold, B domain"/>
    <property type="match status" value="1"/>
</dbReference>
<keyword evidence="9" id="KW-0547">Nucleotide-binding</keyword>
<evidence type="ECO:0000313" key="16">
    <source>
        <dbReference type="EMBL" id="WQH15892.1"/>
    </source>
</evidence>
<dbReference type="InterPro" id="IPR002192">
    <property type="entry name" value="PPDK_AMP/ATP-bd"/>
</dbReference>
<name>A0ABZ0YXD6_9GAMM</name>
<keyword evidence="8" id="KW-0479">Metal-binding</keyword>
<evidence type="ECO:0000256" key="4">
    <source>
        <dbReference type="ARBA" id="ARBA00007837"/>
    </source>
</evidence>
<sequence length="993" mass="109486">MFGLTTHLPRHAIPSRVTALIGVALLLLGLTITGKPAMADDASSPSTEQMREWIEAMKAAPRGPFERIRWFCEDGTVLPPKPYACGDHGGGIQHGEWSERTQAIRAQGYPLATLLAELEPDDYLGPNGQHQALRLILIERFLIRADDGWVFRRARYYRGAIQIEDEERQARALLLGLAGDPWWHDPDRFLLLRETTRLLPVDGDHPAASQARDLAIEIAEAAPDFQDLRIKLHGMPDAGDIQRVTEYARGNDDPALDVPLQTLGRALEALYAPQAAVDRLRALGGRSADGDLRRSLLEAADRLERSRTLTHRLTTTGQLAHQVRQRIEAPTTSPEQRLRLLQASLALEQEAFAVASHLFERNQTDPATRRDQLTWLRALGESLYGTGLLSARQWQHLSASIDGLLDAPSVPASRFATELAYLARTAGWAQRALGFHFDLAIDRWADLTPEVGHFIPDRLRDSPLLFFSRLLDCLRDEAGQLTDTRHRLFGEPLATGLRPLNPGLSRGVLRPVPADGERFDPEGIYLLPETTASLPPMAGILTRGAGNSLSHVQLLARNLGIPNVVVDEALLTRIGTHLGERVVLAVSPGGRVQLAADGPEWQGLLDRRQGEREPRIEVNWDKLDLENTALRSLHGLRADDAGRQVGPKAANLGELARHYPEQVSAGLAIPFGVFRELIDQPIRPGGPTAFEWLEQEYERLGRIEDSETRDQATAEMLTRMRQWIATVDLPTGFRERLRARLVETFGSADTAGVFVRSDTNVEDLPGFTGAGLNRTVANVVGFEAIIDAMREVWASPFTERAYAWRQARMDAPAHVYPAVLLQATVPVDKSGVLVTADLDTGDRHWLSIATSEGLGGAVDGQAAEELRVHRESGAVRLLSQATAPTRLAVRPVGGVERIAAEGPTTLLSPANIDRLRHLTDDVENRDLLPVDDAGERPVADIEFGFVGDRLALFQIRPLVENRRARANQYLIALDRPLRDTDAPAVDLSRPPGQ</sequence>
<dbReference type="Gene3D" id="3.30.1490.20">
    <property type="entry name" value="ATP-grasp fold, A domain"/>
    <property type="match status" value="1"/>
</dbReference>
<evidence type="ECO:0000256" key="9">
    <source>
        <dbReference type="ARBA" id="ARBA00022741"/>
    </source>
</evidence>
<keyword evidence="17" id="KW-1185">Reference proteome</keyword>
<evidence type="ECO:0000256" key="5">
    <source>
        <dbReference type="ARBA" id="ARBA00011996"/>
    </source>
</evidence>
<evidence type="ECO:0000259" key="15">
    <source>
        <dbReference type="Pfam" id="PF01326"/>
    </source>
</evidence>
<dbReference type="PANTHER" id="PTHR43030">
    <property type="entry name" value="PHOSPHOENOLPYRUVATE SYNTHASE"/>
    <property type="match status" value="1"/>
</dbReference>
<organism evidence="16 17">
    <name type="scientific">Guyparkeria halophila</name>
    <dbReference type="NCBI Taxonomy" id="47960"/>
    <lineage>
        <taxon>Bacteria</taxon>
        <taxon>Pseudomonadati</taxon>
        <taxon>Pseudomonadota</taxon>
        <taxon>Gammaproteobacteria</taxon>
        <taxon>Chromatiales</taxon>
        <taxon>Thioalkalibacteraceae</taxon>
        <taxon>Guyparkeria</taxon>
    </lineage>
</organism>
<evidence type="ECO:0000256" key="12">
    <source>
        <dbReference type="ARBA" id="ARBA00022842"/>
    </source>
</evidence>
<gene>
    <name evidence="16" type="ORF">SR882_09010</name>
</gene>
<evidence type="ECO:0000256" key="10">
    <source>
        <dbReference type="ARBA" id="ARBA00022777"/>
    </source>
</evidence>
<evidence type="ECO:0000313" key="17">
    <source>
        <dbReference type="Proteomes" id="UP001327459"/>
    </source>
</evidence>
<comment type="cofactor">
    <cofactor evidence="1">
        <name>Mg(2+)</name>
        <dbReference type="ChEBI" id="CHEBI:18420"/>
    </cofactor>
</comment>
<proteinExistence type="inferred from homology"/>
<comment type="catalytic activity">
    <reaction evidence="14">
        <text>pyruvate + ATP + H2O = phosphoenolpyruvate + AMP + phosphate + 2 H(+)</text>
        <dbReference type="Rhea" id="RHEA:11364"/>
        <dbReference type="ChEBI" id="CHEBI:15361"/>
        <dbReference type="ChEBI" id="CHEBI:15377"/>
        <dbReference type="ChEBI" id="CHEBI:15378"/>
        <dbReference type="ChEBI" id="CHEBI:30616"/>
        <dbReference type="ChEBI" id="CHEBI:43474"/>
        <dbReference type="ChEBI" id="CHEBI:58702"/>
        <dbReference type="ChEBI" id="CHEBI:456215"/>
        <dbReference type="EC" id="2.7.9.2"/>
    </reaction>
</comment>
<dbReference type="RefSeq" id="WP_322520915.1">
    <property type="nucleotide sequence ID" value="NZ_CP140153.1"/>
</dbReference>
<evidence type="ECO:0000256" key="3">
    <source>
        <dbReference type="ARBA" id="ARBA00004742"/>
    </source>
</evidence>
<keyword evidence="10" id="KW-0418">Kinase</keyword>
<evidence type="ECO:0000256" key="1">
    <source>
        <dbReference type="ARBA" id="ARBA00001946"/>
    </source>
</evidence>
<dbReference type="InterPro" id="IPR013815">
    <property type="entry name" value="ATP_grasp_subdomain_1"/>
</dbReference>
<evidence type="ECO:0000256" key="7">
    <source>
        <dbReference type="ARBA" id="ARBA00022679"/>
    </source>
</evidence>
<dbReference type="Proteomes" id="UP001327459">
    <property type="component" value="Chromosome"/>
</dbReference>
<evidence type="ECO:0000256" key="11">
    <source>
        <dbReference type="ARBA" id="ARBA00022840"/>
    </source>
</evidence>
<dbReference type="Pfam" id="PF01326">
    <property type="entry name" value="PPDK_N"/>
    <property type="match status" value="1"/>
</dbReference>
<feature type="domain" description="Pyruvate phosphate dikinase AMP/ATP-binding" evidence="15">
    <location>
        <begin position="644"/>
        <end position="966"/>
    </location>
</feature>
<comment type="pathway">
    <text evidence="3">Carbohydrate biosynthesis; gluconeogenesis.</text>
</comment>
<keyword evidence="12" id="KW-0460">Magnesium</keyword>
<comment type="function">
    <text evidence="2">Catalyzes the phosphorylation of pyruvate to phosphoenolpyruvate.</text>
</comment>
<dbReference type="InterPro" id="IPR006319">
    <property type="entry name" value="PEP_synth"/>
</dbReference>